<accession>A0A7M1AWH7</accession>
<evidence type="ECO:0000313" key="3">
    <source>
        <dbReference type="Proteomes" id="UP000593910"/>
    </source>
</evidence>
<feature type="domain" description="HicB-like antitoxin of toxin-antitoxin system" evidence="1">
    <location>
        <begin position="18"/>
        <end position="73"/>
    </location>
</feature>
<keyword evidence="3" id="KW-1185">Reference proteome</keyword>
<name>A0A7M1AWH7_9BACT</name>
<dbReference type="Pfam" id="PF15919">
    <property type="entry name" value="HicB_lk_antitox"/>
    <property type="match status" value="1"/>
</dbReference>
<sequence length="106" mass="11822">MCIMRNKKGNILKYVAFVFQDEDEFTAVVPDISGCIASDDTEEEACEAVLDAVELCLEDEELPRANTLEYFTDEVLNKLGLPLNASKYIVDVEDEGYNSYGAKLLS</sequence>
<evidence type="ECO:0000313" key="2">
    <source>
        <dbReference type="EMBL" id="QOP41821.1"/>
    </source>
</evidence>
<evidence type="ECO:0000259" key="1">
    <source>
        <dbReference type="Pfam" id="PF15919"/>
    </source>
</evidence>
<reference evidence="2 3" key="1">
    <citation type="submission" date="2019-06" db="EMBL/GenBank/DDBJ databases">
        <title>Sulfurimonas gotlandica sp. nov., a chemoautotrophic and psychrotolerant epsilonproteobacterium isolated from a pelagic redoxcline, and an emended description of the genus Sulfurimonas.</title>
        <authorList>
            <person name="Wang S."/>
            <person name="Jiang L."/>
            <person name="Shao Z."/>
        </authorList>
    </citation>
    <scope>NUCLEOTIDE SEQUENCE [LARGE SCALE GENOMIC DNA]</scope>
    <source>
        <strain evidence="2 3">B2</strain>
    </source>
</reference>
<dbReference type="Proteomes" id="UP000593910">
    <property type="component" value="Chromosome"/>
</dbReference>
<dbReference type="InterPro" id="IPR035069">
    <property type="entry name" value="TTHA1013/TTHA0281-like"/>
</dbReference>
<proteinExistence type="predicted"/>
<dbReference type="Gene3D" id="3.30.160.250">
    <property type="match status" value="1"/>
</dbReference>
<dbReference type="InterPro" id="IPR031807">
    <property type="entry name" value="HicB-like"/>
</dbReference>
<dbReference type="EMBL" id="CP041165">
    <property type="protein sequence ID" value="QOP41821.1"/>
    <property type="molecule type" value="Genomic_DNA"/>
</dbReference>
<organism evidence="2 3">
    <name type="scientific">Sulfurimonas marina</name>
    <dbReference type="NCBI Taxonomy" id="2590551"/>
    <lineage>
        <taxon>Bacteria</taxon>
        <taxon>Pseudomonadati</taxon>
        <taxon>Campylobacterota</taxon>
        <taxon>Epsilonproteobacteria</taxon>
        <taxon>Campylobacterales</taxon>
        <taxon>Sulfurimonadaceae</taxon>
        <taxon>Sulfurimonas</taxon>
    </lineage>
</organism>
<dbReference type="SUPFAM" id="SSF143100">
    <property type="entry name" value="TTHA1013/TTHA0281-like"/>
    <property type="match status" value="1"/>
</dbReference>
<dbReference type="AlphaFoldDB" id="A0A7M1AWH7"/>
<dbReference type="KEGG" id="smax:FJR03_08780"/>
<gene>
    <name evidence="2" type="ORF">FJR03_08780</name>
</gene>
<protein>
    <recommendedName>
        <fullName evidence="1">HicB-like antitoxin of toxin-antitoxin system domain-containing protein</fullName>
    </recommendedName>
</protein>